<evidence type="ECO:0000256" key="3">
    <source>
        <dbReference type="PROSITE-ProRule" id="PRU00339"/>
    </source>
</evidence>
<dbReference type="Proteomes" id="UP001196873">
    <property type="component" value="Unassembled WGS sequence"/>
</dbReference>
<dbReference type="InterPro" id="IPR013105">
    <property type="entry name" value="TPR_2"/>
</dbReference>
<dbReference type="SMART" id="SM00028">
    <property type="entry name" value="TPR"/>
    <property type="match status" value="12"/>
</dbReference>
<dbReference type="Pfam" id="PF07719">
    <property type="entry name" value="TPR_2"/>
    <property type="match status" value="1"/>
</dbReference>
<dbReference type="SUPFAM" id="SSF48452">
    <property type="entry name" value="TPR-like"/>
    <property type="match status" value="2"/>
</dbReference>
<proteinExistence type="predicted"/>
<feature type="repeat" description="TPR" evidence="3">
    <location>
        <begin position="578"/>
        <end position="611"/>
    </location>
</feature>
<dbReference type="Gene3D" id="1.25.40.10">
    <property type="entry name" value="Tetratricopeptide repeat domain"/>
    <property type="match status" value="6"/>
</dbReference>
<reference evidence="4" key="1">
    <citation type="submission" date="2021-07" db="EMBL/GenBank/DDBJ databases">
        <title>Genomic diversity and antimicrobial resistance of Prevotella spp. isolated from chronic lung disease airways.</title>
        <authorList>
            <person name="Webb K.A."/>
            <person name="Olagoke O.S."/>
            <person name="Baird T."/>
            <person name="Neill J."/>
            <person name="Pham A."/>
            <person name="Wells T.J."/>
            <person name="Ramsay K.A."/>
            <person name="Bell S.C."/>
            <person name="Sarovich D.S."/>
            <person name="Price E.P."/>
        </authorList>
    </citation>
    <scope>NUCLEOTIDE SEQUENCE</scope>
    <source>
        <strain evidence="4">SCHI0047.S.3</strain>
    </source>
</reference>
<dbReference type="AlphaFoldDB" id="A0AAW4NPG9"/>
<dbReference type="Pfam" id="PF00515">
    <property type="entry name" value="TPR_1"/>
    <property type="match status" value="1"/>
</dbReference>
<accession>A0AAW4NPG9</accession>
<evidence type="ECO:0000256" key="1">
    <source>
        <dbReference type="ARBA" id="ARBA00022737"/>
    </source>
</evidence>
<organism evidence="4 5">
    <name type="scientific">Segatella salivae</name>
    <dbReference type="NCBI Taxonomy" id="228604"/>
    <lineage>
        <taxon>Bacteria</taxon>
        <taxon>Pseudomonadati</taxon>
        <taxon>Bacteroidota</taxon>
        <taxon>Bacteroidia</taxon>
        <taxon>Bacteroidales</taxon>
        <taxon>Prevotellaceae</taxon>
        <taxon>Segatella</taxon>
    </lineage>
</organism>
<gene>
    <name evidence="4" type="ORF">KZY68_00190</name>
</gene>
<evidence type="ECO:0000313" key="4">
    <source>
        <dbReference type="EMBL" id="MBW4864466.1"/>
    </source>
</evidence>
<dbReference type="EMBL" id="JAHXRF010000001">
    <property type="protein sequence ID" value="MBW4864466.1"/>
    <property type="molecule type" value="Genomic_DNA"/>
</dbReference>
<evidence type="ECO:0000256" key="2">
    <source>
        <dbReference type="ARBA" id="ARBA00022803"/>
    </source>
</evidence>
<keyword evidence="1" id="KW-0677">Repeat</keyword>
<dbReference type="RefSeq" id="WP_007133720.1">
    <property type="nucleotide sequence ID" value="NZ_CABKPN010000001.1"/>
</dbReference>
<protein>
    <submittedName>
        <fullName evidence="4">Tetratricopeptide repeat protein</fullName>
    </submittedName>
</protein>
<dbReference type="InterPro" id="IPR011990">
    <property type="entry name" value="TPR-like_helical_dom_sf"/>
</dbReference>
<feature type="repeat" description="TPR" evidence="3">
    <location>
        <begin position="161"/>
        <end position="194"/>
    </location>
</feature>
<feature type="repeat" description="TPR" evidence="3">
    <location>
        <begin position="59"/>
        <end position="92"/>
    </location>
</feature>
<keyword evidence="2 3" id="KW-0802">TPR repeat</keyword>
<dbReference type="InterPro" id="IPR050498">
    <property type="entry name" value="Ycf3"/>
</dbReference>
<comment type="caution">
    <text evidence="4">The sequence shown here is derived from an EMBL/GenBank/DDBJ whole genome shotgun (WGS) entry which is preliminary data.</text>
</comment>
<dbReference type="PANTHER" id="PTHR44858:SF1">
    <property type="entry name" value="UDP-N-ACETYLGLUCOSAMINE--PEPTIDE N-ACETYLGLUCOSAMINYLTRANSFERASE SPINDLY-RELATED"/>
    <property type="match status" value="1"/>
</dbReference>
<feature type="repeat" description="TPR" evidence="3">
    <location>
        <begin position="195"/>
        <end position="228"/>
    </location>
</feature>
<dbReference type="InterPro" id="IPR019734">
    <property type="entry name" value="TPR_rpt"/>
</dbReference>
<dbReference type="Pfam" id="PF13181">
    <property type="entry name" value="TPR_8"/>
    <property type="match status" value="1"/>
</dbReference>
<dbReference type="PANTHER" id="PTHR44858">
    <property type="entry name" value="TETRATRICOPEPTIDE REPEAT PROTEIN 6"/>
    <property type="match status" value="1"/>
</dbReference>
<dbReference type="Pfam" id="PF13432">
    <property type="entry name" value="TPR_16"/>
    <property type="match status" value="1"/>
</dbReference>
<feature type="repeat" description="TPR" evidence="3">
    <location>
        <begin position="263"/>
        <end position="296"/>
    </location>
</feature>
<name>A0AAW4NPG9_9BACT</name>
<sequence>MYKRLLILFAIIFIVYIPGYSQYNTERLLDVSATALDNKDYVVVIQYCNNIISNRPYLYKAWFYRGIAKQSLGDYTGAEDDFNQAIKLNPYVHELLRERANNRMNLRLFSQADQDYGKAIELSPDNKEYWFNRALARFYQHNIKQTRQDLYYILKRWPSLPNAYALMTETYLSANDTLQARKWVEKTLKINPYDGNSWSILGRLNLRQNNWKRAEQAFSQAIHYIPNVVNNYTYRAMCRVNLNMLRQAMEDFNKAIEMDPNSFLAHYNRGLLGMTVGDDNNAIKDFSYVLRLEPNNLQARYNRALLLDRVGDYRSAIADYSRVIAQFPNFWSGLLSRAKCYRHLGMNAKAELDEFQVLKAQMNKHLGIQQRWSKEKLRQVRKMNDFDIEKYDQWIVLNDEISTPQYSSKVRGYIQNREVSFDYMPLYGLSLQSYSNGISEFQISYKSVDAFNLCKPVSSKLYISCRISPSEVHQTKHFFQLIEQLNSQVQNTSHSSVLPTLLLQRAVAYSTIYNYEAALNDLNACLEQDSTLSLAYWQRAVCYLTMQKNKTLTLSNDLSYKKIIDDLQSSLSLDTENAYILYDLGTVYALLKDYTRAKEYYDRATKLNSKIAEVYYNRGLTEMVLNHKSEALRDLGIAGELGLYDAYALIKQISMHK</sequence>
<feature type="repeat" description="TPR" evidence="3">
    <location>
        <begin position="229"/>
        <end position="262"/>
    </location>
</feature>
<evidence type="ECO:0000313" key="5">
    <source>
        <dbReference type="Proteomes" id="UP001196873"/>
    </source>
</evidence>
<dbReference type="PROSITE" id="PS50005">
    <property type="entry name" value="TPR"/>
    <property type="match status" value="6"/>
</dbReference>